<feature type="transmembrane region" description="Helical" evidence="3">
    <location>
        <begin position="572"/>
        <end position="589"/>
    </location>
</feature>
<dbReference type="EMBL" id="JABDHM010000020">
    <property type="protein sequence ID" value="KAF5223368.1"/>
    <property type="molecule type" value="Genomic_DNA"/>
</dbReference>
<feature type="transmembrane region" description="Helical" evidence="3">
    <location>
        <begin position="531"/>
        <end position="552"/>
    </location>
</feature>
<name>A0A7J6YBC4_TRYCR</name>
<keyword evidence="3" id="KW-0472">Membrane</keyword>
<dbReference type="GO" id="GO:0042910">
    <property type="term" value="F:xenobiotic transmembrane transporter activity"/>
    <property type="evidence" value="ECO:0007669"/>
    <property type="project" value="InterPro"/>
</dbReference>
<evidence type="ECO:0000313" key="5">
    <source>
        <dbReference type="Proteomes" id="UP000583944"/>
    </source>
</evidence>
<proteinExistence type="inferred from homology"/>
<feature type="transmembrane region" description="Helical" evidence="3">
    <location>
        <begin position="709"/>
        <end position="729"/>
    </location>
</feature>
<evidence type="ECO:0000313" key="4">
    <source>
        <dbReference type="EMBL" id="KAF5223368.1"/>
    </source>
</evidence>
<dbReference type="VEuPathDB" id="TriTrypDB:ECC02_003647"/>
<feature type="region of interest" description="Disordered" evidence="2">
    <location>
        <begin position="348"/>
        <end position="369"/>
    </location>
</feature>
<comment type="caution">
    <text evidence="4">The sequence shown here is derived from an EMBL/GenBank/DDBJ whole genome shotgun (WGS) entry which is preliminary data.</text>
</comment>
<feature type="transmembrane region" description="Helical" evidence="3">
    <location>
        <begin position="629"/>
        <end position="651"/>
    </location>
</feature>
<gene>
    <name evidence="4" type="ORF">ECC02_003647</name>
</gene>
<feature type="transmembrane region" description="Helical" evidence="3">
    <location>
        <begin position="484"/>
        <end position="510"/>
    </location>
</feature>
<dbReference type="VEuPathDB" id="TriTrypDB:BCY84_18875"/>
<feature type="transmembrane region" description="Helical" evidence="3">
    <location>
        <begin position="750"/>
        <end position="773"/>
    </location>
</feature>
<feature type="transmembrane region" description="Helical" evidence="3">
    <location>
        <begin position="822"/>
        <end position="842"/>
    </location>
</feature>
<feature type="compositionally biased region" description="Polar residues" evidence="2">
    <location>
        <begin position="352"/>
        <end position="364"/>
    </location>
</feature>
<evidence type="ECO:0000256" key="2">
    <source>
        <dbReference type="SAM" id="MobiDB-lite"/>
    </source>
</evidence>
<dbReference type="Pfam" id="PF01554">
    <property type="entry name" value="MatE"/>
    <property type="match status" value="2"/>
</dbReference>
<evidence type="ECO:0008006" key="6">
    <source>
        <dbReference type="Google" id="ProtNLM"/>
    </source>
</evidence>
<feature type="transmembrane region" description="Helical" evidence="3">
    <location>
        <begin position="682"/>
        <end position="703"/>
    </location>
</feature>
<evidence type="ECO:0000256" key="1">
    <source>
        <dbReference type="ARBA" id="ARBA00010199"/>
    </source>
</evidence>
<dbReference type="InterPro" id="IPR002528">
    <property type="entry name" value="MATE_fam"/>
</dbReference>
<dbReference type="Proteomes" id="UP000583944">
    <property type="component" value="Unassembled WGS sequence"/>
</dbReference>
<comment type="similarity">
    <text evidence="1">Belongs to the multi antimicrobial extrusion (MATE) (TC 2.A.66.1) family.</text>
</comment>
<protein>
    <recommendedName>
        <fullName evidence="6">Multidrug resistance protein, MATE family</fullName>
    </recommendedName>
</protein>
<sequence>MFICVRNNNENYICTSSCGCSKFFLFFFYYFFFFERLYLQFSLCLRVSHHCLLYLLLFLFLFCFCFFFFLFLCSGEAKTLWVTTTNDHRRHRENTQQEKKAQHTIGQMHMNLTSSISEKPMSTRRKMIRAEDTVRLERSRLLLHRREKTHCDEQRCYGAVTSSTMRRASSVPVNRPWRIVTAHRSGSRDRELTIREQTTRLAEEAKKTLFHGSFTSSHGAMFSVLPLHRHEGRVKSITRRHPSDTHTAEMEVLSPKKEKGIYTTAVDVAAPSVLKKEKGSPFLREHQSSPEASSFNTEYITTANQRPRSADASLIKDGGLGSCVKEHDILRADSIRMAIKRPEKIGTASREFFSSPSIEKTQSEPAARPDEKRMHMINAEEASLRKEETNVSLGSLPYVYADIKTDDGIPGKTSAHRISFAEHVVINDPDTYTEEEEEEEVEISYGDALINLLTFSVPAALTIGFTFAVTVVPLAFIGSYLGELYLSGASVGCFILSIFVLYPMIGMTFAMDTLCSHEYGRDQNSQELGLLLQRGILINLLFLTPACVALYNVDSFLERFYGVEIASVARDFLHYMPLFMLPEMIFIAFNKFLCNQMRPQIPMFALAAGFIITPFVQMKLTPMGVRYSMLGMCITAWFQLVVVILMTIYVPQTRHTLGKLRIMEALQPSDVKGYLKLAIPSAVFVAAEASSFDLTVLLCVHFGEQAGAAWSGIMNALYIFAAFSGGLSAGACANIGRCVGCNEPTNARTYVVASITLVLLVSSIDSALLYSFFDFFMSLFGTKGQTLQLARETLILLPIFHMADAVQFTFQGIFSGLGKNHWGALILLSSLWGVGIPLAFFLGLYLQYGIFGVCLGMTIGLCIEAPAMVASGCMMDYQSVCDTFTFERISISGEEEEEEAEEKCLTGEDVLRRSGIPVSLSDFGPRLVTDIGRIRVPQHH</sequence>
<organism evidence="4 5">
    <name type="scientific">Trypanosoma cruzi</name>
    <dbReference type="NCBI Taxonomy" id="5693"/>
    <lineage>
        <taxon>Eukaryota</taxon>
        <taxon>Discoba</taxon>
        <taxon>Euglenozoa</taxon>
        <taxon>Kinetoplastea</taxon>
        <taxon>Metakinetoplastina</taxon>
        <taxon>Trypanosomatida</taxon>
        <taxon>Trypanosomatidae</taxon>
        <taxon>Trypanosoma</taxon>
        <taxon>Schizotrypanum</taxon>
    </lineage>
</organism>
<accession>A0A7J6YBC4</accession>
<evidence type="ECO:0000256" key="3">
    <source>
        <dbReference type="SAM" id="Phobius"/>
    </source>
</evidence>
<feature type="transmembrane region" description="Helical" evidence="3">
    <location>
        <begin position="12"/>
        <end position="32"/>
    </location>
</feature>
<dbReference type="GO" id="GO:0015297">
    <property type="term" value="F:antiporter activity"/>
    <property type="evidence" value="ECO:0007669"/>
    <property type="project" value="InterPro"/>
</dbReference>
<feature type="transmembrane region" description="Helical" evidence="3">
    <location>
        <begin position="601"/>
        <end position="617"/>
    </location>
</feature>
<feature type="transmembrane region" description="Helical" evidence="3">
    <location>
        <begin position="848"/>
        <end position="869"/>
    </location>
</feature>
<dbReference type="PANTHER" id="PTHR11206">
    <property type="entry name" value="MULTIDRUG RESISTANCE PROTEIN"/>
    <property type="match status" value="1"/>
</dbReference>
<feature type="transmembrane region" description="Helical" evidence="3">
    <location>
        <begin position="52"/>
        <end position="73"/>
    </location>
</feature>
<keyword evidence="3" id="KW-1133">Transmembrane helix</keyword>
<feature type="transmembrane region" description="Helical" evidence="3">
    <location>
        <begin position="793"/>
        <end position="810"/>
    </location>
</feature>
<feature type="transmembrane region" description="Helical" evidence="3">
    <location>
        <begin position="452"/>
        <end position="478"/>
    </location>
</feature>
<dbReference type="GO" id="GO:0016020">
    <property type="term" value="C:membrane"/>
    <property type="evidence" value="ECO:0007669"/>
    <property type="project" value="InterPro"/>
</dbReference>
<reference evidence="4 5" key="1">
    <citation type="journal article" date="2019" name="Genome Biol. Evol.">
        <title>Nanopore Sequencing Significantly Improves Genome Assembly of the Protozoan Parasite Trypanosoma cruzi.</title>
        <authorList>
            <person name="Diaz-Viraque F."/>
            <person name="Pita S."/>
            <person name="Greif G."/>
            <person name="de Souza R.C.M."/>
            <person name="Iraola G."/>
            <person name="Robello C."/>
        </authorList>
    </citation>
    <scope>NUCLEOTIDE SEQUENCE [LARGE SCALE GENOMIC DNA]</scope>
    <source>
        <strain evidence="4 5">Berenice</strain>
    </source>
</reference>
<dbReference type="AlphaFoldDB" id="A0A7J6YBC4"/>
<keyword evidence="3" id="KW-0812">Transmembrane</keyword>